<gene>
    <name evidence="2" type="ORF">B4U80_12298</name>
</gene>
<feature type="domain" description="C-type lectin" evidence="1">
    <location>
        <begin position="13"/>
        <end position="131"/>
    </location>
</feature>
<dbReference type="CDD" id="cd00037">
    <property type="entry name" value="CLECT"/>
    <property type="match status" value="1"/>
</dbReference>
<accession>A0A443RVN4</accession>
<evidence type="ECO:0000313" key="3">
    <source>
        <dbReference type="Proteomes" id="UP000288716"/>
    </source>
</evidence>
<dbReference type="SMART" id="SM00034">
    <property type="entry name" value="CLECT"/>
    <property type="match status" value="1"/>
</dbReference>
<evidence type="ECO:0000313" key="2">
    <source>
        <dbReference type="EMBL" id="RWS19423.1"/>
    </source>
</evidence>
<dbReference type="Gene3D" id="3.10.100.10">
    <property type="entry name" value="Mannose-Binding Protein A, subunit A"/>
    <property type="match status" value="1"/>
</dbReference>
<protein>
    <recommendedName>
        <fullName evidence="1">C-type lectin domain-containing protein</fullName>
    </recommendedName>
</protein>
<comment type="caution">
    <text evidence="2">The sequence shown here is derived from an EMBL/GenBank/DDBJ whole genome shotgun (WGS) entry which is preliminary data.</text>
</comment>
<dbReference type="EMBL" id="NCKV01026278">
    <property type="protein sequence ID" value="RWS19423.1"/>
    <property type="molecule type" value="Genomic_DNA"/>
</dbReference>
<sequence length="183" mass="21311">ASSYECESNWHLFEDKCYNVVFSTGDFLTIAQRCLTMGAEMASVHSSQQFLFLRRITLNSDEASYGFWLGGKRNESYSTSFRWRDGSVWNYSDWADQHPTDPRKALHYDYVYMNSRMYVAYASSALHQLCQKQAKSQQRIAVELKFNETLANNDVSKLESRIGKIEKIFYVISKALKNDTRFL</sequence>
<dbReference type="InterPro" id="IPR016187">
    <property type="entry name" value="CTDL_fold"/>
</dbReference>
<organism evidence="2 3">
    <name type="scientific">Leptotrombidium deliense</name>
    <dbReference type="NCBI Taxonomy" id="299467"/>
    <lineage>
        <taxon>Eukaryota</taxon>
        <taxon>Metazoa</taxon>
        <taxon>Ecdysozoa</taxon>
        <taxon>Arthropoda</taxon>
        <taxon>Chelicerata</taxon>
        <taxon>Arachnida</taxon>
        <taxon>Acari</taxon>
        <taxon>Acariformes</taxon>
        <taxon>Trombidiformes</taxon>
        <taxon>Prostigmata</taxon>
        <taxon>Anystina</taxon>
        <taxon>Parasitengona</taxon>
        <taxon>Trombiculoidea</taxon>
        <taxon>Trombiculidae</taxon>
        <taxon>Leptotrombidium</taxon>
    </lineage>
</organism>
<dbReference type="InterPro" id="IPR016186">
    <property type="entry name" value="C-type_lectin-like/link_sf"/>
</dbReference>
<reference evidence="2 3" key="1">
    <citation type="journal article" date="2018" name="Gigascience">
        <title>Genomes of trombidid mites reveal novel predicted allergens and laterally-transferred genes associated with secondary metabolism.</title>
        <authorList>
            <person name="Dong X."/>
            <person name="Chaisiri K."/>
            <person name="Xia D."/>
            <person name="Armstrong S.D."/>
            <person name="Fang Y."/>
            <person name="Donnelly M.J."/>
            <person name="Kadowaki T."/>
            <person name="McGarry J.W."/>
            <person name="Darby A.C."/>
            <person name="Makepeace B.L."/>
        </authorList>
    </citation>
    <scope>NUCLEOTIDE SEQUENCE [LARGE SCALE GENOMIC DNA]</scope>
    <source>
        <strain evidence="2">UoL-UT</strain>
    </source>
</reference>
<dbReference type="Proteomes" id="UP000288716">
    <property type="component" value="Unassembled WGS sequence"/>
</dbReference>
<keyword evidence="3" id="KW-1185">Reference proteome</keyword>
<dbReference type="VEuPathDB" id="VectorBase:LDEU012617"/>
<dbReference type="OrthoDB" id="6340082at2759"/>
<dbReference type="SUPFAM" id="SSF56436">
    <property type="entry name" value="C-type lectin-like"/>
    <property type="match status" value="1"/>
</dbReference>
<proteinExistence type="predicted"/>
<dbReference type="PANTHER" id="PTHR22803">
    <property type="entry name" value="MANNOSE, PHOSPHOLIPASE, LECTIN RECEPTOR RELATED"/>
    <property type="match status" value="1"/>
</dbReference>
<dbReference type="InterPro" id="IPR001304">
    <property type="entry name" value="C-type_lectin-like"/>
</dbReference>
<dbReference type="AlphaFoldDB" id="A0A443RVN4"/>
<dbReference type="InterPro" id="IPR050111">
    <property type="entry name" value="C-type_lectin/snaclec_domain"/>
</dbReference>
<dbReference type="PROSITE" id="PS50041">
    <property type="entry name" value="C_TYPE_LECTIN_2"/>
    <property type="match status" value="1"/>
</dbReference>
<feature type="non-terminal residue" evidence="2">
    <location>
        <position position="1"/>
    </location>
</feature>
<name>A0A443RVN4_9ACAR</name>
<evidence type="ECO:0000259" key="1">
    <source>
        <dbReference type="PROSITE" id="PS50041"/>
    </source>
</evidence>